<evidence type="ECO:0000256" key="1">
    <source>
        <dbReference type="ARBA" id="ARBA00004651"/>
    </source>
</evidence>
<feature type="transmembrane region" description="Helical" evidence="6">
    <location>
        <begin position="349"/>
        <end position="370"/>
    </location>
</feature>
<evidence type="ECO:0000256" key="5">
    <source>
        <dbReference type="ARBA" id="ARBA00023136"/>
    </source>
</evidence>
<dbReference type="SUPFAM" id="SSF103473">
    <property type="entry name" value="MFS general substrate transporter"/>
    <property type="match status" value="1"/>
</dbReference>
<name>A0A0R1ZAD0_9LACO</name>
<protein>
    <submittedName>
        <fullName evidence="8">Permease</fullName>
    </submittedName>
</protein>
<comment type="caution">
    <text evidence="8">The sequence shown here is derived from an EMBL/GenBank/DDBJ whole genome shotgun (WGS) entry which is preliminary data.</text>
</comment>
<dbReference type="InterPro" id="IPR011701">
    <property type="entry name" value="MFS"/>
</dbReference>
<reference evidence="8 9" key="1">
    <citation type="journal article" date="2015" name="Genome Announc.">
        <title>Expanding the biotechnology potential of lactobacilli through comparative genomics of 213 strains and associated genera.</title>
        <authorList>
            <person name="Sun Z."/>
            <person name="Harris H.M."/>
            <person name="McCann A."/>
            <person name="Guo C."/>
            <person name="Argimon S."/>
            <person name="Zhang W."/>
            <person name="Yang X."/>
            <person name="Jeffery I.B."/>
            <person name="Cooney J.C."/>
            <person name="Kagawa T.F."/>
            <person name="Liu W."/>
            <person name="Song Y."/>
            <person name="Salvetti E."/>
            <person name="Wrobel A."/>
            <person name="Rasinkangas P."/>
            <person name="Parkhill J."/>
            <person name="Rea M.C."/>
            <person name="O'Sullivan O."/>
            <person name="Ritari J."/>
            <person name="Douillard F.P."/>
            <person name="Paul Ross R."/>
            <person name="Yang R."/>
            <person name="Briner A.E."/>
            <person name="Felis G.E."/>
            <person name="de Vos W.M."/>
            <person name="Barrangou R."/>
            <person name="Klaenhammer T.R."/>
            <person name="Caufield P.W."/>
            <person name="Cui Y."/>
            <person name="Zhang H."/>
            <person name="O'Toole P.W."/>
        </authorList>
    </citation>
    <scope>NUCLEOTIDE SEQUENCE [LARGE SCALE GENOMIC DNA]</scope>
    <source>
        <strain evidence="8 9">DSM 20653</strain>
    </source>
</reference>
<feature type="transmembrane region" description="Helical" evidence="6">
    <location>
        <begin position="218"/>
        <end position="239"/>
    </location>
</feature>
<keyword evidence="2" id="KW-0813">Transport</keyword>
<keyword evidence="5 6" id="KW-0472">Membrane</keyword>
<evidence type="ECO:0000256" key="6">
    <source>
        <dbReference type="SAM" id="Phobius"/>
    </source>
</evidence>
<dbReference type="GO" id="GO:0005886">
    <property type="term" value="C:plasma membrane"/>
    <property type="evidence" value="ECO:0007669"/>
    <property type="project" value="UniProtKB-SubCell"/>
</dbReference>
<dbReference type="PANTHER" id="PTHR23508">
    <property type="entry name" value="CARBOXYLIC ACID TRANSPORTER PROTEIN HOMOLOG"/>
    <property type="match status" value="1"/>
</dbReference>
<gene>
    <name evidence="8" type="ORF">FC64_GL000948</name>
</gene>
<feature type="transmembrane region" description="Helical" evidence="6">
    <location>
        <begin position="82"/>
        <end position="101"/>
    </location>
</feature>
<feature type="transmembrane region" description="Helical" evidence="6">
    <location>
        <begin position="312"/>
        <end position="337"/>
    </location>
</feature>
<feature type="transmembrane region" description="Helical" evidence="6">
    <location>
        <begin position="376"/>
        <end position="395"/>
    </location>
</feature>
<evidence type="ECO:0000313" key="9">
    <source>
        <dbReference type="Proteomes" id="UP000051291"/>
    </source>
</evidence>
<evidence type="ECO:0000313" key="8">
    <source>
        <dbReference type="EMBL" id="KRM51758.1"/>
    </source>
</evidence>
<keyword evidence="3 6" id="KW-0812">Transmembrane</keyword>
<evidence type="ECO:0000256" key="4">
    <source>
        <dbReference type="ARBA" id="ARBA00022989"/>
    </source>
</evidence>
<dbReference type="Pfam" id="PF07690">
    <property type="entry name" value="MFS_1"/>
    <property type="match status" value="1"/>
</dbReference>
<dbReference type="GO" id="GO:0046943">
    <property type="term" value="F:carboxylic acid transmembrane transporter activity"/>
    <property type="evidence" value="ECO:0007669"/>
    <property type="project" value="TreeGrafter"/>
</dbReference>
<dbReference type="Proteomes" id="UP000051291">
    <property type="component" value="Unassembled WGS sequence"/>
</dbReference>
<evidence type="ECO:0000259" key="7">
    <source>
        <dbReference type="PROSITE" id="PS50850"/>
    </source>
</evidence>
<dbReference type="PROSITE" id="PS50850">
    <property type="entry name" value="MFS"/>
    <property type="match status" value="1"/>
</dbReference>
<sequence length="406" mass="44008">MNNSKPTSLSKDQKRVIASTAAGFSFENMDFNFMSFALTSVIASLGISTTQAGMINTITNLGMLLGGLVFGILSDKYGRVKIFSYTIFIFAGATALMYFANNFTMVCILRFLVGFGEGGEYGAGMAMIGEYFSSKMYGRVTAIASIGGQLGGIIAAILSALILPHFGWHVLFLVGVFPVILAFFIRRNLKESPAFLNNQKKNDKPKVSFSRLFETPQLAGQTIGLIFMLIVQTGGYYGLMNWLPTIVQKQLGITVRGSSLWMVATIIGMCIGMLVFGNILDYFGPRKSFGCFLIGAAFVIYALIQARNMIELVILGAVVGFFANGMYGGYGAIMTYLYPADISATANNLIMNVGKAVGSFSTIVIGFLMSKYSMNVVMGFLSVMYLLSFVVMLLIPGLKKMGKKKA</sequence>
<organism evidence="8 9">
    <name type="scientific">Ligilactobacillus araffinosus DSM 20653</name>
    <dbReference type="NCBI Taxonomy" id="1423820"/>
    <lineage>
        <taxon>Bacteria</taxon>
        <taxon>Bacillati</taxon>
        <taxon>Bacillota</taxon>
        <taxon>Bacilli</taxon>
        <taxon>Lactobacillales</taxon>
        <taxon>Lactobacillaceae</taxon>
        <taxon>Ligilactobacillus</taxon>
    </lineage>
</organism>
<dbReference type="EMBL" id="AYYZ01000029">
    <property type="protein sequence ID" value="KRM51758.1"/>
    <property type="molecule type" value="Genomic_DNA"/>
</dbReference>
<evidence type="ECO:0000256" key="2">
    <source>
        <dbReference type="ARBA" id="ARBA00022448"/>
    </source>
</evidence>
<feature type="transmembrane region" description="Helical" evidence="6">
    <location>
        <begin position="168"/>
        <end position="185"/>
    </location>
</feature>
<dbReference type="InterPro" id="IPR036259">
    <property type="entry name" value="MFS_trans_sf"/>
</dbReference>
<dbReference type="PATRIC" id="fig|1423820.4.peg.972"/>
<feature type="transmembrane region" description="Helical" evidence="6">
    <location>
        <begin position="54"/>
        <end position="73"/>
    </location>
</feature>
<accession>A0A0R1ZAD0</accession>
<dbReference type="AlphaFoldDB" id="A0A0R1ZAD0"/>
<dbReference type="InterPro" id="IPR020846">
    <property type="entry name" value="MFS_dom"/>
</dbReference>
<feature type="transmembrane region" description="Helical" evidence="6">
    <location>
        <begin position="31"/>
        <end position="48"/>
    </location>
</feature>
<comment type="subcellular location">
    <subcellularLocation>
        <location evidence="1">Cell membrane</location>
        <topology evidence="1">Multi-pass membrane protein</topology>
    </subcellularLocation>
</comment>
<dbReference type="RefSeq" id="WP_081035643.1">
    <property type="nucleotide sequence ID" value="NZ_AYYZ01000029.1"/>
</dbReference>
<feature type="transmembrane region" description="Helical" evidence="6">
    <location>
        <begin position="259"/>
        <end position="277"/>
    </location>
</feature>
<feature type="transmembrane region" description="Helical" evidence="6">
    <location>
        <begin position="289"/>
        <end position="306"/>
    </location>
</feature>
<feature type="transmembrane region" description="Helical" evidence="6">
    <location>
        <begin position="140"/>
        <end position="162"/>
    </location>
</feature>
<dbReference type="PANTHER" id="PTHR23508:SF10">
    <property type="entry name" value="CARBOXYLIC ACID TRANSPORTER PROTEIN HOMOLOG"/>
    <property type="match status" value="1"/>
</dbReference>
<keyword evidence="9" id="KW-1185">Reference proteome</keyword>
<keyword evidence="4 6" id="KW-1133">Transmembrane helix</keyword>
<dbReference type="Gene3D" id="1.20.1250.20">
    <property type="entry name" value="MFS general substrate transporter like domains"/>
    <property type="match status" value="1"/>
</dbReference>
<proteinExistence type="predicted"/>
<feature type="domain" description="Major facilitator superfamily (MFS) profile" evidence="7">
    <location>
        <begin position="16"/>
        <end position="400"/>
    </location>
</feature>
<evidence type="ECO:0000256" key="3">
    <source>
        <dbReference type="ARBA" id="ARBA00022692"/>
    </source>
</evidence>